<proteinExistence type="predicted"/>
<dbReference type="Pfam" id="PF00583">
    <property type="entry name" value="Acetyltransf_1"/>
    <property type="match status" value="1"/>
</dbReference>
<dbReference type="SUPFAM" id="SSF55729">
    <property type="entry name" value="Acyl-CoA N-acyltransferases (Nat)"/>
    <property type="match status" value="1"/>
</dbReference>
<evidence type="ECO:0000259" key="1">
    <source>
        <dbReference type="PROSITE" id="PS51186"/>
    </source>
</evidence>
<keyword evidence="3" id="KW-1185">Reference proteome</keyword>
<sequence>MGIKLAVPTEHYAQQVMDYKAQMLANGDSLAGCAGLERCETFAQWVRFAERGRAAYGDGYVPQKVFLGVAEDTDELVGMIDLRLELSEFLLNFGGNIGYSVLPSQRRKGYAKEMLAQVLQIAKQEGLEKVLITCNKTNDGSRRTILANGGVLENEVLDTVGILADEKDGSGTECVEQKGRAAESTAEIAENFEDQAGKKTKVIQRYWISLK</sequence>
<organism evidence="2 3">
    <name type="scientific">Arcanobacterium hippocoleae</name>
    <dbReference type="NCBI Taxonomy" id="149017"/>
    <lineage>
        <taxon>Bacteria</taxon>
        <taxon>Bacillati</taxon>
        <taxon>Actinomycetota</taxon>
        <taxon>Actinomycetes</taxon>
        <taxon>Actinomycetales</taxon>
        <taxon>Actinomycetaceae</taxon>
        <taxon>Arcanobacterium</taxon>
    </lineage>
</organism>
<name>A0ABU1T2X7_9ACTO</name>
<dbReference type="InterPro" id="IPR016181">
    <property type="entry name" value="Acyl_CoA_acyltransferase"/>
</dbReference>
<evidence type="ECO:0000313" key="3">
    <source>
        <dbReference type="Proteomes" id="UP001266099"/>
    </source>
</evidence>
<dbReference type="InterPro" id="IPR000182">
    <property type="entry name" value="GNAT_dom"/>
</dbReference>
<dbReference type="EMBL" id="JAVDUJ010000001">
    <property type="protein sequence ID" value="MDR6939673.1"/>
    <property type="molecule type" value="Genomic_DNA"/>
</dbReference>
<dbReference type="PANTHER" id="PTHR39173:SF1">
    <property type="entry name" value="ACETYLTRANSFERASE"/>
    <property type="match status" value="1"/>
</dbReference>
<dbReference type="CDD" id="cd04301">
    <property type="entry name" value="NAT_SF"/>
    <property type="match status" value="1"/>
</dbReference>
<dbReference type="Gene3D" id="3.40.630.30">
    <property type="match status" value="1"/>
</dbReference>
<feature type="domain" description="N-acetyltransferase" evidence="1">
    <location>
        <begin position="3"/>
        <end position="170"/>
    </location>
</feature>
<dbReference type="PROSITE" id="PS51186">
    <property type="entry name" value="GNAT"/>
    <property type="match status" value="1"/>
</dbReference>
<evidence type="ECO:0000313" key="2">
    <source>
        <dbReference type="EMBL" id="MDR6939673.1"/>
    </source>
</evidence>
<dbReference type="Proteomes" id="UP001266099">
    <property type="component" value="Unassembled WGS sequence"/>
</dbReference>
<dbReference type="PANTHER" id="PTHR39173">
    <property type="entry name" value="ACETYLTRANSFERASE"/>
    <property type="match status" value="1"/>
</dbReference>
<gene>
    <name evidence="2" type="ORF">J2S36_001216</name>
</gene>
<dbReference type="RefSeq" id="WP_309956527.1">
    <property type="nucleotide sequence ID" value="NZ_JAVDUJ010000001.1"/>
</dbReference>
<comment type="caution">
    <text evidence="2">The sequence shown here is derived from an EMBL/GenBank/DDBJ whole genome shotgun (WGS) entry which is preliminary data.</text>
</comment>
<reference evidence="2 3" key="1">
    <citation type="submission" date="2023-07" db="EMBL/GenBank/DDBJ databases">
        <title>Sequencing the genomes of 1000 actinobacteria strains.</title>
        <authorList>
            <person name="Klenk H.-P."/>
        </authorList>
    </citation>
    <scope>NUCLEOTIDE SEQUENCE [LARGE SCALE GENOMIC DNA]</scope>
    <source>
        <strain evidence="2 3">DSM 15539</strain>
    </source>
</reference>
<protein>
    <submittedName>
        <fullName evidence="2">Acetyltransferase</fullName>
    </submittedName>
</protein>
<accession>A0ABU1T2X7</accession>